<accession>A0A0D0BIK3</accession>
<organism evidence="4 5">
    <name type="scientific">Collybiopsis luxurians FD-317 M1</name>
    <dbReference type="NCBI Taxonomy" id="944289"/>
    <lineage>
        <taxon>Eukaryota</taxon>
        <taxon>Fungi</taxon>
        <taxon>Dikarya</taxon>
        <taxon>Basidiomycota</taxon>
        <taxon>Agaricomycotina</taxon>
        <taxon>Agaricomycetes</taxon>
        <taxon>Agaricomycetidae</taxon>
        <taxon>Agaricales</taxon>
        <taxon>Marasmiineae</taxon>
        <taxon>Omphalotaceae</taxon>
        <taxon>Collybiopsis</taxon>
        <taxon>Collybiopsis luxurians</taxon>
    </lineage>
</organism>
<proteinExistence type="inferred from homology"/>
<dbReference type="InterPro" id="IPR051164">
    <property type="entry name" value="NmrA-like_oxidored"/>
</dbReference>
<reference evidence="4 5" key="1">
    <citation type="submission" date="2014-04" db="EMBL/GenBank/DDBJ databases">
        <title>Evolutionary Origins and Diversification of the Mycorrhizal Mutualists.</title>
        <authorList>
            <consortium name="DOE Joint Genome Institute"/>
            <consortium name="Mycorrhizal Genomics Consortium"/>
            <person name="Kohler A."/>
            <person name="Kuo A."/>
            <person name="Nagy L.G."/>
            <person name="Floudas D."/>
            <person name="Copeland A."/>
            <person name="Barry K.W."/>
            <person name="Cichocki N."/>
            <person name="Veneault-Fourrey C."/>
            <person name="LaButti K."/>
            <person name="Lindquist E.A."/>
            <person name="Lipzen A."/>
            <person name="Lundell T."/>
            <person name="Morin E."/>
            <person name="Murat C."/>
            <person name="Riley R."/>
            <person name="Ohm R."/>
            <person name="Sun H."/>
            <person name="Tunlid A."/>
            <person name="Henrissat B."/>
            <person name="Grigoriev I.V."/>
            <person name="Hibbett D.S."/>
            <person name="Martin F."/>
        </authorList>
    </citation>
    <scope>NUCLEOTIDE SEQUENCE [LARGE SCALE GENOMIC DNA]</scope>
    <source>
        <strain evidence="4 5">FD-317 M1</strain>
    </source>
</reference>
<gene>
    <name evidence="4" type="ORF">GYMLUDRAFT_76951</name>
</gene>
<keyword evidence="5" id="KW-1185">Reference proteome</keyword>
<dbReference type="PANTHER" id="PTHR42748:SF7">
    <property type="entry name" value="NMRA LIKE REDOX SENSOR 1-RELATED"/>
    <property type="match status" value="1"/>
</dbReference>
<protein>
    <recommendedName>
        <fullName evidence="3">NmrA-like domain-containing protein</fullName>
    </recommendedName>
</protein>
<dbReference type="PANTHER" id="PTHR42748">
    <property type="entry name" value="NITROGEN METABOLITE REPRESSION PROTEIN NMRA FAMILY MEMBER"/>
    <property type="match status" value="1"/>
</dbReference>
<feature type="domain" description="NmrA-like" evidence="3">
    <location>
        <begin position="4"/>
        <end position="309"/>
    </location>
</feature>
<evidence type="ECO:0000256" key="1">
    <source>
        <dbReference type="ARBA" id="ARBA00006328"/>
    </source>
</evidence>
<evidence type="ECO:0000313" key="4">
    <source>
        <dbReference type="EMBL" id="KIK54611.1"/>
    </source>
</evidence>
<dbReference type="Pfam" id="PF05368">
    <property type="entry name" value="NmrA"/>
    <property type="match status" value="1"/>
</dbReference>
<evidence type="ECO:0000313" key="5">
    <source>
        <dbReference type="Proteomes" id="UP000053593"/>
    </source>
</evidence>
<dbReference type="EMBL" id="KN834814">
    <property type="protein sequence ID" value="KIK54611.1"/>
    <property type="molecule type" value="Genomic_DNA"/>
</dbReference>
<dbReference type="AlphaFoldDB" id="A0A0D0BIK3"/>
<keyword evidence="2" id="KW-0521">NADP</keyword>
<evidence type="ECO:0000259" key="3">
    <source>
        <dbReference type="Pfam" id="PF05368"/>
    </source>
</evidence>
<name>A0A0D0BIK3_9AGAR</name>
<dbReference type="GO" id="GO:0005634">
    <property type="term" value="C:nucleus"/>
    <property type="evidence" value="ECO:0007669"/>
    <property type="project" value="TreeGrafter"/>
</dbReference>
<dbReference type="SUPFAM" id="SSF51735">
    <property type="entry name" value="NAD(P)-binding Rossmann-fold domains"/>
    <property type="match status" value="1"/>
</dbReference>
<comment type="similarity">
    <text evidence="1">Belongs to the NmrA-type oxidoreductase family.</text>
</comment>
<dbReference type="InterPro" id="IPR008030">
    <property type="entry name" value="NmrA-like"/>
</dbReference>
<dbReference type="Gene3D" id="3.90.25.10">
    <property type="entry name" value="UDP-galactose 4-epimerase, domain 1"/>
    <property type="match status" value="1"/>
</dbReference>
<dbReference type="OrthoDB" id="9997102at2759"/>
<dbReference type="Proteomes" id="UP000053593">
    <property type="component" value="Unassembled WGS sequence"/>
</dbReference>
<evidence type="ECO:0000256" key="2">
    <source>
        <dbReference type="ARBA" id="ARBA00022857"/>
    </source>
</evidence>
<dbReference type="InterPro" id="IPR036291">
    <property type="entry name" value="NAD(P)-bd_dom_sf"/>
</dbReference>
<dbReference type="HOGENOM" id="CLU_007383_8_4_1"/>
<sequence length="337" mass="37096">MTERLILVTGATGKQGRALIHALSPSTLGEQETTKFRILALTRSASSPSANSLRSQGHVTVVEGNLNSEASIRKVFEDAKSNGGGIWGVFCVLAFPGLGEKADHVEAQGKLVANISLEFNVSAFIFSSAERGGEVDDDKFELDGLAKVNIERHVKELGNKGLSWTILRPTFFMENYEGTIGSITASVLQVGLKPTTTVQLIAADDIGRVAAGVFKNPESFHKRILSVFGERCTMKEQEESYKRATGRSMPAIPHFLARMILKLNRHTRWVTENLERMHKIHVDGTAPEQAEQLAATKEAYPGLRNFETWAREQTGQNSDKEKGWNNVSLFKLITGKQ</sequence>
<dbReference type="Gene3D" id="3.40.50.720">
    <property type="entry name" value="NAD(P)-binding Rossmann-like Domain"/>
    <property type="match status" value="1"/>
</dbReference>